<dbReference type="Pfam" id="PF05987">
    <property type="entry name" value="DUF898"/>
    <property type="match status" value="1"/>
</dbReference>
<accession>A0A5C1PY39</accession>
<feature type="transmembrane region" description="Helical" evidence="1">
    <location>
        <begin position="102"/>
        <end position="123"/>
    </location>
</feature>
<keyword evidence="1" id="KW-1133">Transmembrane helix</keyword>
<feature type="transmembrane region" description="Helical" evidence="1">
    <location>
        <begin position="180"/>
        <end position="200"/>
    </location>
</feature>
<dbReference type="RefSeq" id="WP_149502316.1">
    <property type="nucleotide sequence ID" value="NZ_CP035708.1"/>
</dbReference>
<organism evidence="3 4">
    <name type="scientific">Sphaerotilus sulfidivorans</name>
    <dbReference type="NCBI Taxonomy" id="639200"/>
    <lineage>
        <taxon>Bacteria</taxon>
        <taxon>Pseudomonadati</taxon>
        <taxon>Pseudomonadota</taxon>
        <taxon>Betaproteobacteria</taxon>
        <taxon>Burkholderiales</taxon>
        <taxon>Sphaerotilaceae</taxon>
        <taxon>Sphaerotilus</taxon>
    </lineage>
</organism>
<feature type="transmembrane region" description="Helical" evidence="1">
    <location>
        <begin position="79"/>
        <end position="96"/>
    </location>
</feature>
<evidence type="ECO:0000313" key="3">
    <source>
        <dbReference type="EMBL" id="QEM99539.1"/>
    </source>
</evidence>
<keyword evidence="5" id="KW-1185">Reference proteome</keyword>
<feature type="transmembrane region" description="Helical" evidence="1">
    <location>
        <begin position="326"/>
        <end position="345"/>
    </location>
</feature>
<dbReference type="Proteomes" id="UP000323522">
    <property type="component" value="Chromosome"/>
</dbReference>
<dbReference type="InterPro" id="IPR010295">
    <property type="entry name" value="DUF898"/>
</dbReference>
<gene>
    <name evidence="2" type="ORF">ABIC99_001679</name>
    <name evidence="3" type="ORF">EWH46_01285</name>
</gene>
<keyword evidence="1" id="KW-0472">Membrane</keyword>
<keyword evidence="1" id="KW-0812">Transmembrane</keyword>
<dbReference type="EMBL" id="CP035708">
    <property type="protein sequence ID" value="QEM99539.1"/>
    <property type="molecule type" value="Genomic_DNA"/>
</dbReference>
<name>A0A5C1PY39_9BURK</name>
<sequence length="369" mass="40509">MTNTSDPDQHHTGTGQTLPIRFTASGRDYARLWLRNLGLTLITLGLYLPFARAHRLRFFRQHTQVDGEALDFDGDGREMLRPHLLLCAVLLLYILIAHEMPLGAALLLLAALPFWPTLMMRSLRWRLEHTRWRGRRLAFHGDAAGARAVFLPAAAPLAVLLVGQALLAGPQAEFDDGGGWLVPALVSLALLALLALLPWLHARHSRYRHANFGLSADAGAGADAGTGPAAQAERTRLDASVEPRHFYRLHGGVLAGLAGALLVNLLFATWIDTLLAAAPMLTGLLLDMMLLLALRAWLVAGTQTLLWNHTLSPQYRFACHLPLSRLLLLSLKNLLLCVLTLGLYWPHAVVATTRLRLESITLSRLPGTN</sequence>
<evidence type="ECO:0000313" key="2">
    <source>
        <dbReference type="EMBL" id="MET3603866.1"/>
    </source>
</evidence>
<feature type="transmembrane region" description="Helical" evidence="1">
    <location>
        <begin position="32"/>
        <end position="50"/>
    </location>
</feature>
<dbReference type="AlphaFoldDB" id="A0A5C1PY39"/>
<feature type="transmembrane region" description="Helical" evidence="1">
    <location>
        <begin position="283"/>
        <end position="306"/>
    </location>
</feature>
<reference evidence="2 5" key="2">
    <citation type="submission" date="2024-06" db="EMBL/GenBank/DDBJ databases">
        <title>Genomic Encyclopedia of Type Strains, Phase IV (KMG-IV): sequencing the most valuable type-strain genomes for metagenomic binning, comparative biology and taxonomic classification.</title>
        <authorList>
            <person name="Goeker M."/>
        </authorList>
    </citation>
    <scope>NUCLEOTIDE SEQUENCE [LARGE SCALE GENOMIC DNA]</scope>
    <source>
        <strain evidence="2 5">D-501</strain>
    </source>
</reference>
<evidence type="ECO:0000256" key="1">
    <source>
        <dbReference type="SAM" id="Phobius"/>
    </source>
</evidence>
<dbReference type="Proteomes" id="UP001549111">
    <property type="component" value="Unassembled WGS sequence"/>
</dbReference>
<proteinExistence type="predicted"/>
<evidence type="ECO:0000313" key="5">
    <source>
        <dbReference type="Proteomes" id="UP001549111"/>
    </source>
</evidence>
<protein>
    <submittedName>
        <fullName evidence="3">DUF898 family protein</fullName>
    </submittedName>
    <submittedName>
        <fullName evidence="2">Uncharacterized membrane protein YjgN (DUF898 family)</fullName>
    </submittedName>
</protein>
<feature type="transmembrane region" description="Helical" evidence="1">
    <location>
        <begin position="252"/>
        <end position="271"/>
    </location>
</feature>
<reference evidence="3 4" key="1">
    <citation type="submission" date="2019-02" db="EMBL/GenBank/DDBJ databases">
        <title>Complete Genome Sequence and Methylome Analysis of Sphaerotilus natans subsp. sulfidivorans D-507.</title>
        <authorList>
            <person name="Fomenkov A."/>
            <person name="Gridneva E."/>
            <person name="Smolyakov D."/>
            <person name="Dubinina G."/>
            <person name="Vincze T."/>
            <person name="Grabovich M."/>
            <person name="Roberts R.J."/>
        </authorList>
    </citation>
    <scope>NUCLEOTIDE SEQUENCE [LARGE SCALE GENOMIC DNA]</scope>
    <source>
        <strain evidence="3 4">D-507</strain>
    </source>
</reference>
<dbReference type="KEGG" id="snn:EWH46_01285"/>
<dbReference type="EMBL" id="JBEPLS010000005">
    <property type="protein sequence ID" value="MET3603866.1"/>
    <property type="molecule type" value="Genomic_DNA"/>
</dbReference>
<feature type="transmembrane region" description="Helical" evidence="1">
    <location>
        <begin position="144"/>
        <end position="168"/>
    </location>
</feature>
<evidence type="ECO:0000313" key="4">
    <source>
        <dbReference type="Proteomes" id="UP000323522"/>
    </source>
</evidence>